<dbReference type="RefSeq" id="XP_030527581.1">
    <property type="nucleotide sequence ID" value="XM_030671721.1"/>
</dbReference>
<dbReference type="CDD" id="cd00265">
    <property type="entry name" value="MADS_MEF2_like"/>
    <property type="match status" value="1"/>
</dbReference>
<dbReference type="Pfam" id="PF01486">
    <property type="entry name" value="K-box"/>
    <property type="match status" value="1"/>
</dbReference>
<dbReference type="Pfam" id="PF00319">
    <property type="entry name" value="SRF-TF"/>
    <property type="match status" value="1"/>
</dbReference>
<dbReference type="PROSITE" id="PS51297">
    <property type="entry name" value="K_BOX"/>
    <property type="match status" value="1"/>
</dbReference>
<evidence type="ECO:0000256" key="5">
    <source>
        <dbReference type="ARBA" id="ARBA00023242"/>
    </source>
</evidence>
<dbReference type="PROSITE" id="PS00350">
    <property type="entry name" value="MADS_BOX_1"/>
    <property type="match status" value="1"/>
</dbReference>
<dbReference type="InterPro" id="IPR002487">
    <property type="entry name" value="TF_Kbox"/>
</dbReference>
<accession>A0A8B8NYF8</accession>
<dbReference type="PRINTS" id="PR00404">
    <property type="entry name" value="MADSDOMAIN"/>
</dbReference>
<keyword evidence="3" id="KW-0238">DNA-binding</keyword>
<evidence type="ECO:0000256" key="1">
    <source>
        <dbReference type="ARBA" id="ARBA00004123"/>
    </source>
</evidence>
<dbReference type="InterPro" id="IPR033896">
    <property type="entry name" value="MEF2-like_N"/>
</dbReference>
<dbReference type="InterPro" id="IPR050142">
    <property type="entry name" value="MADS-box/MEF2_TF"/>
</dbReference>
<dbReference type="GO" id="GO:0046983">
    <property type="term" value="F:protein dimerization activity"/>
    <property type="evidence" value="ECO:0007669"/>
    <property type="project" value="InterPro"/>
</dbReference>
<organism evidence="9 11">
    <name type="scientific">Rhodamnia argentea</name>
    <dbReference type="NCBI Taxonomy" id="178133"/>
    <lineage>
        <taxon>Eukaryota</taxon>
        <taxon>Viridiplantae</taxon>
        <taxon>Streptophyta</taxon>
        <taxon>Embryophyta</taxon>
        <taxon>Tracheophyta</taxon>
        <taxon>Spermatophyta</taxon>
        <taxon>Magnoliopsida</taxon>
        <taxon>eudicotyledons</taxon>
        <taxon>Gunneridae</taxon>
        <taxon>Pentapetalae</taxon>
        <taxon>rosids</taxon>
        <taxon>malvids</taxon>
        <taxon>Myrtales</taxon>
        <taxon>Myrtaceae</taxon>
        <taxon>Myrtoideae</taxon>
        <taxon>Myrteae</taxon>
        <taxon>Australasian group</taxon>
        <taxon>Rhodamnia</taxon>
    </lineage>
</organism>
<evidence type="ECO:0000313" key="9">
    <source>
        <dbReference type="Proteomes" id="UP000827889"/>
    </source>
</evidence>
<dbReference type="AlphaFoldDB" id="A0A8B8NYF8"/>
<dbReference type="FunFam" id="3.40.1810.10:FF:000003">
    <property type="entry name" value="MADS-box transcription factor MADS-MC"/>
    <property type="match status" value="1"/>
</dbReference>
<dbReference type="GO" id="GO:0003700">
    <property type="term" value="F:DNA-binding transcription factor activity"/>
    <property type="evidence" value="ECO:0007669"/>
    <property type="project" value="InterPro"/>
</dbReference>
<name>A0A8B8NYF8_9MYRT</name>
<keyword evidence="6" id="KW-0175">Coiled coil</keyword>
<protein>
    <submittedName>
        <fullName evidence="10 11 12">MADS-box protein AGL42-like</fullName>
    </submittedName>
</protein>
<keyword evidence="5" id="KW-0539">Nucleus</keyword>
<gene>
    <name evidence="10 11 12" type="primary">LOC115738915</name>
</gene>
<dbReference type="SMART" id="SM00432">
    <property type="entry name" value="MADS"/>
    <property type="match status" value="1"/>
</dbReference>
<reference evidence="11" key="1">
    <citation type="submission" date="2025-04" db="UniProtKB">
        <authorList>
            <consortium name="RefSeq"/>
        </authorList>
    </citation>
    <scope>IDENTIFICATION</scope>
</reference>
<evidence type="ECO:0000256" key="4">
    <source>
        <dbReference type="ARBA" id="ARBA00023163"/>
    </source>
</evidence>
<dbReference type="OrthoDB" id="1898716at2759"/>
<evidence type="ECO:0000313" key="11">
    <source>
        <dbReference type="RefSeq" id="XP_030527581.1"/>
    </source>
</evidence>
<keyword evidence="2" id="KW-0805">Transcription regulation</keyword>
<dbReference type="GO" id="GO:0045944">
    <property type="term" value="P:positive regulation of transcription by RNA polymerase II"/>
    <property type="evidence" value="ECO:0007669"/>
    <property type="project" value="InterPro"/>
</dbReference>
<keyword evidence="4" id="KW-0804">Transcription</keyword>
<dbReference type="GeneID" id="115738915"/>
<feature type="domain" description="MADS-box" evidence="7">
    <location>
        <begin position="1"/>
        <end position="61"/>
    </location>
</feature>
<dbReference type="GO" id="GO:0000977">
    <property type="term" value="F:RNA polymerase II transcription regulatory region sequence-specific DNA binding"/>
    <property type="evidence" value="ECO:0007669"/>
    <property type="project" value="InterPro"/>
</dbReference>
<evidence type="ECO:0000313" key="10">
    <source>
        <dbReference type="RefSeq" id="XP_030527580.1"/>
    </source>
</evidence>
<keyword evidence="9" id="KW-1185">Reference proteome</keyword>
<dbReference type="SUPFAM" id="SSF55455">
    <property type="entry name" value="SRF-like"/>
    <property type="match status" value="1"/>
</dbReference>
<sequence>MARGKIQLRRIENPTSRQVTFSKRRTGMLKKAYELSVLCDAEVAVIIFSQKGKLYEFSSNSEIQKTIDRYRRSANDADKYRADMEQHILRLKQETADMERKIELLEASLRKLSGQCLGSDSIDEIQEIGDQLERSLSSIRARKVQLFNDQVQQLQAKEWSLKEENAKLLAMCHAYYWQSSAHPEAAAIHSSSSRSTDVETELFIGLPKLN</sequence>
<evidence type="ECO:0000259" key="7">
    <source>
        <dbReference type="PROSITE" id="PS50066"/>
    </source>
</evidence>
<comment type="subcellular location">
    <subcellularLocation>
        <location evidence="1">Nucleus</location>
    </subcellularLocation>
</comment>
<dbReference type="RefSeq" id="XP_048130346.1">
    <property type="nucleotide sequence ID" value="XM_048274389.1"/>
</dbReference>
<dbReference type="Proteomes" id="UP000827889">
    <property type="component" value="Chromosome 1"/>
</dbReference>
<dbReference type="Gene3D" id="3.40.1810.10">
    <property type="entry name" value="Transcription factor, MADS-box"/>
    <property type="match status" value="1"/>
</dbReference>
<dbReference type="GO" id="GO:0005634">
    <property type="term" value="C:nucleus"/>
    <property type="evidence" value="ECO:0007669"/>
    <property type="project" value="UniProtKB-SubCell"/>
</dbReference>
<evidence type="ECO:0000313" key="12">
    <source>
        <dbReference type="RefSeq" id="XP_048130346.1"/>
    </source>
</evidence>
<feature type="domain" description="K-box" evidence="8">
    <location>
        <begin position="88"/>
        <end position="178"/>
    </location>
</feature>
<evidence type="ECO:0000256" key="2">
    <source>
        <dbReference type="ARBA" id="ARBA00023015"/>
    </source>
</evidence>
<evidence type="ECO:0000259" key="8">
    <source>
        <dbReference type="PROSITE" id="PS51297"/>
    </source>
</evidence>
<dbReference type="PROSITE" id="PS50066">
    <property type="entry name" value="MADS_BOX_2"/>
    <property type="match status" value="1"/>
</dbReference>
<feature type="coiled-coil region" evidence="6">
    <location>
        <begin position="81"/>
        <end position="115"/>
    </location>
</feature>
<evidence type="ECO:0000256" key="6">
    <source>
        <dbReference type="SAM" id="Coils"/>
    </source>
</evidence>
<dbReference type="RefSeq" id="XP_030527580.1">
    <property type="nucleotide sequence ID" value="XM_030671720.1"/>
</dbReference>
<evidence type="ECO:0000256" key="3">
    <source>
        <dbReference type="ARBA" id="ARBA00023125"/>
    </source>
</evidence>
<dbReference type="PANTHER" id="PTHR48019">
    <property type="entry name" value="SERUM RESPONSE FACTOR HOMOLOG"/>
    <property type="match status" value="1"/>
</dbReference>
<dbReference type="KEGG" id="rarg:115738915"/>
<dbReference type="InterPro" id="IPR002100">
    <property type="entry name" value="TF_MADSbox"/>
</dbReference>
<proteinExistence type="predicted"/>
<reference evidence="9 12" key="2">
    <citation type="submission" date="2025-05" db="UniProtKB">
        <authorList>
            <consortium name="RefSeq"/>
        </authorList>
    </citation>
    <scope>NUCLEOTIDE SEQUENCE [LARGE SCALE GENOMIC DNA]</scope>
    <source>
        <tissue evidence="12">Leaf</tissue>
    </source>
</reference>
<dbReference type="InterPro" id="IPR036879">
    <property type="entry name" value="TF_MADSbox_sf"/>
</dbReference>